<reference evidence="2" key="1">
    <citation type="submission" date="2019-12" db="EMBL/GenBank/DDBJ databases">
        <title>High-Quality draft genome sequences of three cyanobacteria isolated from the limestone walls of the Old Cathedral of Coimbra.</title>
        <authorList>
            <person name="Tiago I."/>
            <person name="Soares F."/>
            <person name="Portugal A."/>
        </authorList>
    </citation>
    <scope>NUCLEOTIDE SEQUENCE [LARGE SCALE GENOMIC DNA]</scope>
    <source>
        <strain evidence="2">C</strain>
    </source>
</reference>
<dbReference type="InterPro" id="IPR010328">
    <property type="entry name" value="DUF928"/>
</dbReference>
<dbReference type="EMBL" id="WVIC01000023">
    <property type="protein sequence ID" value="NCJ07238.1"/>
    <property type="molecule type" value="Genomic_DNA"/>
</dbReference>
<feature type="region of interest" description="Disordered" evidence="1">
    <location>
        <begin position="39"/>
        <end position="59"/>
    </location>
</feature>
<gene>
    <name evidence="2" type="ORF">GS597_12125</name>
</gene>
<protein>
    <submittedName>
        <fullName evidence="2">DUF928 domain-containing protein</fullName>
    </submittedName>
</protein>
<evidence type="ECO:0000313" key="2">
    <source>
        <dbReference type="EMBL" id="NCJ07238.1"/>
    </source>
</evidence>
<accession>A0A8K2A095</accession>
<dbReference type="Proteomes" id="UP000607397">
    <property type="component" value="Unassembled WGS sequence"/>
</dbReference>
<keyword evidence="3" id="KW-1185">Reference proteome</keyword>
<evidence type="ECO:0000313" key="3">
    <source>
        <dbReference type="Proteomes" id="UP000607397"/>
    </source>
</evidence>
<name>A0A8K2A095_9CYAN</name>
<evidence type="ECO:0000256" key="1">
    <source>
        <dbReference type="SAM" id="MobiDB-lite"/>
    </source>
</evidence>
<proteinExistence type="predicted"/>
<organism evidence="2 3">
    <name type="scientific">Petrachloros mirabilis ULC683</name>
    <dbReference type="NCBI Taxonomy" id="2781853"/>
    <lineage>
        <taxon>Bacteria</taxon>
        <taxon>Bacillati</taxon>
        <taxon>Cyanobacteriota</taxon>
        <taxon>Cyanophyceae</taxon>
        <taxon>Synechococcales</taxon>
        <taxon>Petrachlorosaceae</taxon>
        <taxon>Petrachloros</taxon>
        <taxon>Petrachloros mirabilis</taxon>
    </lineage>
</organism>
<dbReference type="AlphaFoldDB" id="A0A8K2A095"/>
<sequence length="245" mass="27232">MSVKPMNTRILAPVLTSTLVVGALSAFFPMWASYTPPPQLSGKAGNREGAATRTGRCQADMSPPLTTLVPVNHAGWTAAEYPTVYWFTPENTFNYLRFTLAQAISPTEEVALYSTSFRITGKAGISRLTLPAHATLPPLETGKDYRWMVELVCDPNEPSGNQVADGWLQYVRASPSLMAQVESARPEQRHEVYAQAGYWYDALRELAILRESNPTNDTLSRAWQDLLKNENVRLETVSDQQIARP</sequence>
<comment type="caution">
    <text evidence="2">The sequence shown here is derived from an EMBL/GenBank/DDBJ whole genome shotgun (WGS) entry which is preliminary data.</text>
</comment>
<dbReference type="Pfam" id="PF06051">
    <property type="entry name" value="DUF928"/>
    <property type="match status" value="1"/>
</dbReference>